<keyword evidence="6 7" id="KW-0472">Membrane</keyword>
<evidence type="ECO:0000256" key="3">
    <source>
        <dbReference type="ARBA" id="ARBA00022475"/>
    </source>
</evidence>
<dbReference type="InterPro" id="IPR011701">
    <property type="entry name" value="MFS"/>
</dbReference>
<feature type="transmembrane region" description="Helical" evidence="7">
    <location>
        <begin position="304"/>
        <end position="326"/>
    </location>
</feature>
<feature type="transmembrane region" description="Helical" evidence="7">
    <location>
        <begin position="145"/>
        <end position="166"/>
    </location>
</feature>
<dbReference type="InterPro" id="IPR050171">
    <property type="entry name" value="MFS_Transporters"/>
</dbReference>
<dbReference type="GO" id="GO:0005886">
    <property type="term" value="C:plasma membrane"/>
    <property type="evidence" value="ECO:0007669"/>
    <property type="project" value="UniProtKB-SubCell"/>
</dbReference>
<evidence type="ECO:0000256" key="4">
    <source>
        <dbReference type="ARBA" id="ARBA00022692"/>
    </source>
</evidence>
<dbReference type="Proteomes" id="UP000190797">
    <property type="component" value="Chromosome"/>
</dbReference>
<feature type="transmembrane region" description="Helical" evidence="7">
    <location>
        <begin position="214"/>
        <end position="236"/>
    </location>
</feature>
<proteinExistence type="predicted"/>
<feature type="transmembrane region" description="Helical" evidence="7">
    <location>
        <begin position="86"/>
        <end position="104"/>
    </location>
</feature>
<evidence type="ECO:0000256" key="5">
    <source>
        <dbReference type="ARBA" id="ARBA00022989"/>
    </source>
</evidence>
<feature type="transmembrane region" description="Helical" evidence="7">
    <location>
        <begin position="278"/>
        <end position="298"/>
    </location>
</feature>
<dbReference type="InterPro" id="IPR036259">
    <property type="entry name" value="MFS_trans_sf"/>
</dbReference>
<reference evidence="10" key="1">
    <citation type="journal article" date="2017" name="Med. Chem. Commun.">
        <title>Nonomuraea sp. ATCC 55076 harbours the largest actinomycete chromosome to date and the kistamicin biosynthetic gene cluster.</title>
        <authorList>
            <person name="Nazari B."/>
            <person name="Forneris C.C."/>
            <person name="Gibson M.I."/>
            <person name="Moon K."/>
            <person name="Schramma K.R."/>
            <person name="Seyedsayamdost M.R."/>
        </authorList>
    </citation>
    <scope>NUCLEOTIDE SEQUENCE [LARGE SCALE GENOMIC DNA]</scope>
    <source>
        <strain evidence="10">ATCC 55076</strain>
    </source>
</reference>
<gene>
    <name evidence="9" type="ORF">BKM31_33390</name>
</gene>
<keyword evidence="3" id="KW-1003">Cell membrane</keyword>
<feature type="transmembrane region" description="Helical" evidence="7">
    <location>
        <begin position="51"/>
        <end position="74"/>
    </location>
</feature>
<dbReference type="STRING" id="1909395.BKM31_33390"/>
<dbReference type="InterPro" id="IPR005829">
    <property type="entry name" value="Sugar_transporter_CS"/>
</dbReference>
<accession>A0A1V0A674</accession>
<keyword evidence="5 7" id="KW-1133">Transmembrane helix</keyword>
<feature type="domain" description="Major facilitator superfamily (MFS) profile" evidence="8">
    <location>
        <begin position="20"/>
        <end position="392"/>
    </location>
</feature>
<dbReference type="SUPFAM" id="SSF103473">
    <property type="entry name" value="MFS general substrate transporter"/>
    <property type="match status" value="1"/>
</dbReference>
<evidence type="ECO:0000313" key="9">
    <source>
        <dbReference type="EMBL" id="AQZ65705.1"/>
    </source>
</evidence>
<dbReference type="InterPro" id="IPR020846">
    <property type="entry name" value="MFS_dom"/>
</dbReference>
<evidence type="ECO:0000313" key="10">
    <source>
        <dbReference type="Proteomes" id="UP000190797"/>
    </source>
</evidence>
<feature type="transmembrane region" description="Helical" evidence="7">
    <location>
        <begin position="172"/>
        <end position="193"/>
    </location>
</feature>
<dbReference type="PROSITE" id="PS50850">
    <property type="entry name" value="MFS"/>
    <property type="match status" value="1"/>
</dbReference>
<dbReference type="PANTHER" id="PTHR23517">
    <property type="entry name" value="RESISTANCE PROTEIN MDTM, PUTATIVE-RELATED-RELATED"/>
    <property type="match status" value="1"/>
</dbReference>
<organism evidence="9 10">
    <name type="scientific">[Actinomadura] parvosata subsp. kistnae</name>
    <dbReference type="NCBI Taxonomy" id="1909395"/>
    <lineage>
        <taxon>Bacteria</taxon>
        <taxon>Bacillati</taxon>
        <taxon>Actinomycetota</taxon>
        <taxon>Actinomycetes</taxon>
        <taxon>Streptosporangiales</taxon>
        <taxon>Streptosporangiaceae</taxon>
        <taxon>Nonomuraea</taxon>
    </lineage>
</organism>
<evidence type="ECO:0000256" key="2">
    <source>
        <dbReference type="ARBA" id="ARBA00022448"/>
    </source>
</evidence>
<sequence length="409" mass="42453">MVKVVRAAVARGPVGKLPRLFWVLWSGTLINRAGYVVQPFLAIYLSGRWQLSPVLIGTVISTFGAGAMLSPILGGQLADRVGRRRMLIAGMLASAGTMLLIPFATHVVAIALAVGVYGLAVDLYRPAVSALVADTVAPADRSRAFGLLYWAVNLGTAVAGVAGGWLATRSFWLLFAINAVACLSFATIAARLVPADLPRPRRTTWTRFTMADGLLVSLTLAFFLCACLLVQAYVALPIVMTGQGFDSSAYGLVLAVNPVVVVVLQPLLLRRLTALPPLAVFAAAIALTGAGFGLTGLAATMPAYAATVLVWTVGEIAVAAVGPALVAEIAPPDMQGRYSGFFNAAYGAASLAGPVSSSFVLQEHGATALWTACLVTGAAGAGIAMALAPALRRRRLSLSVTEHAPEQES</sequence>
<evidence type="ECO:0000259" key="8">
    <source>
        <dbReference type="PROSITE" id="PS50850"/>
    </source>
</evidence>
<feature type="transmembrane region" description="Helical" evidence="7">
    <location>
        <begin position="338"/>
        <end position="361"/>
    </location>
</feature>
<dbReference type="OrthoDB" id="5379144at2"/>
<feature type="transmembrane region" description="Helical" evidence="7">
    <location>
        <begin position="110"/>
        <end position="133"/>
    </location>
</feature>
<comment type="subcellular location">
    <subcellularLocation>
        <location evidence="1">Cell membrane</location>
        <topology evidence="1">Multi-pass membrane protein</topology>
    </subcellularLocation>
</comment>
<keyword evidence="4 7" id="KW-0812">Transmembrane</keyword>
<dbReference type="Gene3D" id="1.20.1250.20">
    <property type="entry name" value="MFS general substrate transporter like domains"/>
    <property type="match status" value="1"/>
</dbReference>
<dbReference type="EMBL" id="CP017717">
    <property type="protein sequence ID" value="AQZ65705.1"/>
    <property type="molecule type" value="Genomic_DNA"/>
</dbReference>
<evidence type="ECO:0000256" key="7">
    <source>
        <dbReference type="SAM" id="Phobius"/>
    </source>
</evidence>
<dbReference type="GO" id="GO:0022857">
    <property type="term" value="F:transmembrane transporter activity"/>
    <property type="evidence" value="ECO:0007669"/>
    <property type="project" value="InterPro"/>
</dbReference>
<keyword evidence="2" id="KW-0813">Transport</keyword>
<dbReference type="PANTHER" id="PTHR23517:SF2">
    <property type="entry name" value="MULTIDRUG RESISTANCE PROTEIN MDTH"/>
    <property type="match status" value="1"/>
</dbReference>
<evidence type="ECO:0000256" key="1">
    <source>
        <dbReference type="ARBA" id="ARBA00004651"/>
    </source>
</evidence>
<dbReference type="PROSITE" id="PS00216">
    <property type="entry name" value="SUGAR_TRANSPORT_1"/>
    <property type="match status" value="1"/>
</dbReference>
<feature type="transmembrane region" description="Helical" evidence="7">
    <location>
        <begin position="367"/>
        <end position="388"/>
    </location>
</feature>
<evidence type="ECO:0000256" key="6">
    <source>
        <dbReference type="ARBA" id="ARBA00023136"/>
    </source>
</evidence>
<name>A0A1V0A674_9ACTN</name>
<dbReference type="KEGG" id="noa:BKM31_33390"/>
<protein>
    <recommendedName>
        <fullName evidence="8">Major facilitator superfamily (MFS) profile domain-containing protein</fullName>
    </recommendedName>
</protein>
<dbReference type="Pfam" id="PF07690">
    <property type="entry name" value="MFS_1"/>
    <property type="match status" value="1"/>
</dbReference>
<dbReference type="AlphaFoldDB" id="A0A1V0A674"/>
<feature type="transmembrane region" description="Helical" evidence="7">
    <location>
        <begin position="248"/>
        <end position="269"/>
    </location>
</feature>
<feature type="transmembrane region" description="Helical" evidence="7">
    <location>
        <begin position="20"/>
        <end position="45"/>
    </location>
</feature>
<dbReference type="RefSeq" id="WP_080041970.1">
    <property type="nucleotide sequence ID" value="NZ_CP017717.1"/>
</dbReference>
<keyword evidence="10" id="KW-1185">Reference proteome</keyword>